<dbReference type="SUPFAM" id="SSF52540">
    <property type="entry name" value="P-loop containing nucleoside triphosphate hydrolases"/>
    <property type="match status" value="1"/>
</dbReference>
<evidence type="ECO:0000313" key="3">
    <source>
        <dbReference type="Proteomes" id="UP001356095"/>
    </source>
</evidence>
<accession>A0ABU7K652</accession>
<evidence type="ECO:0000313" key="2">
    <source>
        <dbReference type="EMBL" id="MEE2037728.1"/>
    </source>
</evidence>
<feature type="region of interest" description="Disordered" evidence="1">
    <location>
        <begin position="1"/>
        <end position="23"/>
    </location>
</feature>
<dbReference type="Gene3D" id="3.40.50.300">
    <property type="entry name" value="P-loop containing nucleotide triphosphate hydrolases"/>
    <property type="match status" value="1"/>
</dbReference>
<reference evidence="2 3" key="1">
    <citation type="submission" date="2023-08" db="EMBL/GenBank/DDBJ databases">
        <authorList>
            <person name="Girao M."/>
            <person name="Carvalho M.F."/>
        </authorList>
    </citation>
    <scope>NUCLEOTIDE SEQUENCE [LARGE SCALE GENOMIC DNA]</scope>
    <source>
        <strain evidence="2 3">CT-R113</strain>
    </source>
</reference>
<organism evidence="2 3">
    <name type="scientific">Nocardiopsis codii</name>
    <dbReference type="NCBI Taxonomy" id="3065942"/>
    <lineage>
        <taxon>Bacteria</taxon>
        <taxon>Bacillati</taxon>
        <taxon>Actinomycetota</taxon>
        <taxon>Actinomycetes</taxon>
        <taxon>Streptosporangiales</taxon>
        <taxon>Nocardiopsidaceae</taxon>
        <taxon>Nocardiopsis</taxon>
    </lineage>
</organism>
<protein>
    <submittedName>
        <fullName evidence="2">Sulfotransferase</fullName>
    </submittedName>
</protein>
<dbReference type="RefSeq" id="WP_330091522.1">
    <property type="nucleotide sequence ID" value="NZ_JAUZMY010000008.1"/>
</dbReference>
<dbReference type="EMBL" id="JAUZMY010000008">
    <property type="protein sequence ID" value="MEE2037728.1"/>
    <property type="molecule type" value="Genomic_DNA"/>
</dbReference>
<proteinExistence type="predicted"/>
<dbReference type="InterPro" id="IPR027417">
    <property type="entry name" value="P-loop_NTPase"/>
</dbReference>
<name>A0ABU7K652_9ACTN</name>
<comment type="caution">
    <text evidence="2">The sequence shown here is derived from an EMBL/GenBank/DDBJ whole genome shotgun (WGS) entry which is preliminary data.</text>
</comment>
<dbReference type="Proteomes" id="UP001356095">
    <property type="component" value="Unassembled WGS sequence"/>
</dbReference>
<sequence>MYTRPPTNARSSTTGKEGSAPGPVLLLCSGQRSGSTLLQRLVSSGPDLWVWGEPGPGMHGLREADLALRALSDYRSHEAAAEVDGVGSPGFIAVVLPSRGDYSAAARAWFDTAFADVPHRGADARWGFKEVRLGLSFAEWFVDLYPRARVVHLVRHPLDVLRSLLSWEEEVPRWTPDLTAEAMGNWLDVVDSFHTTGGDPAWLLRLSYEELVSGRAEVLEELEEHLCLTAGSLDRTVLDQRVHRPGAVGRIPRTLPGNEEVARRFAAMATRERIRVHADRLGYPVP</sequence>
<evidence type="ECO:0000256" key="1">
    <source>
        <dbReference type="SAM" id="MobiDB-lite"/>
    </source>
</evidence>
<dbReference type="Pfam" id="PF13469">
    <property type="entry name" value="Sulfotransfer_3"/>
    <property type="match status" value="1"/>
</dbReference>
<feature type="compositionally biased region" description="Polar residues" evidence="1">
    <location>
        <begin position="1"/>
        <end position="16"/>
    </location>
</feature>
<gene>
    <name evidence="2" type="ORF">Q8791_10900</name>
</gene>
<keyword evidence="3" id="KW-1185">Reference proteome</keyword>